<evidence type="ECO:0000256" key="1">
    <source>
        <dbReference type="SAM" id="MobiDB-lite"/>
    </source>
</evidence>
<dbReference type="EMBL" id="HBHW01017960">
    <property type="protein sequence ID" value="CAE0045879.1"/>
    <property type="molecule type" value="Transcribed_RNA"/>
</dbReference>
<gene>
    <name evidence="2" type="ORF">RMAR00112_LOCUS13855</name>
</gene>
<accession>A0A7S3ECY4</accession>
<reference evidence="2" key="1">
    <citation type="submission" date="2021-01" db="EMBL/GenBank/DDBJ databases">
        <authorList>
            <person name="Corre E."/>
            <person name="Pelletier E."/>
            <person name="Niang G."/>
            <person name="Scheremetjew M."/>
            <person name="Finn R."/>
            <person name="Kale V."/>
            <person name="Holt S."/>
            <person name="Cochrane G."/>
            <person name="Meng A."/>
            <person name="Brown T."/>
            <person name="Cohen L."/>
        </authorList>
    </citation>
    <scope>NUCLEOTIDE SEQUENCE</scope>
    <source>
        <strain evidence="2">CCMP 769</strain>
    </source>
</reference>
<feature type="region of interest" description="Disordered" evidence="1">
    <location>
        <begin position="80"/>
        <end position="100"/>
    </location>
</feature>
<organism evidence="2">
    <name type="scientific">Rhodosorus marinus</name>
    <dbReference type="NCBI Taxonomy" id="101924"/>
    <lineage>
        <taxon>Eukaryota</taxon>
        <taxon>Rhodophyta</taxon>
        <taxon>Stylonematophyceae</taxon>
        <taxon>Stylonematales</taxon>
        <taxon>Stylonemataceae</taxon>
        <taxon>Rhodosorus</taxon>
    </lineage>
</organism>
<proteinExistence type="predicted"/>
<evidence type="ECO:0000313" key="2">
    <source>
        <dbReference type="EMBL" id="CAE0045879.1"/>
    </source>
</evidence>
<sequence length="100" mass="11102">MNAESPSEEVQEARPLRVWRIGLTLTYMKARLQLSTSSARRRGLMNRLGTYHSLSCSPDGAECPMDNTPTDHKRRVHIMETDEAQVGSRSGGRAQGSDAE</sequence>
<protein>
    <submittedName>
        <fullName evidence="2">Uncharacterized protein</fullName>
    </submittedName>
</protein>
<name>A0A7S3ECY4_9RHOD</name>
<dbReference type="AlphaFoldDB" id="A0A7S3ECY4"/>